<evidence type="ECO:0000256" key="1">
    <source>
        <dbReference type="ARBA" id="ARBA00023015"/>
    </source>
</evidence>
<comment type="caution">
    <text evidence="5">The sequence shown here is derived from an EMBL/GenBank/DDBJ whole genome shotgun (WGS) entry which is preliminary data.</text>
</comment>
<evidence type="ECO:0000313" key="5">
    <source>
        <dbReference type="EMBL" id="MET3598120.1"/>
    </source>
</evidence>
<dbReference type="PANTHER" id="PTHR33204">
    <property type="entry name" value="TRANSCRIPTIONAL REGULATOR, MARR FAMILY"/>
    <property type="match status" value="1"/>
</dbReference>
<evidence type="ECO:0000259" key="4">
    <source>
        <dbReference type="PROSITE" id="PS51118"/>
    </source>
</evidence>
<dbReference type="Gene3D" id="1.10.10.10">
    <property type="entry name" value="Winged helix-like DNA-binding domain superfamily/Winged helix DNA-binding domain"/>
    <property type="match status" value="1"/>
</dbReference>
<evidence type="ECO:0000256" key="2">
    <source>
        <dbReference type="ARBA" id="ARBA00023125"/>
    </source>
</evidence>
<reference evidence="5 6" key="1">
    <citation type="submission" date="2024-06" db="EMBL/GenBank/DDBJ databases">
        <title>Genomic Encyclopedia of Type Strains, Phase IV (KMG-IV): sequencing the most valuable type-strain genomes for metagenomic binning, comparative biology and taxonomic classification.</title>
        <authorList>
            <person name="Goeker M."/>
        </authorList>
    </citation>
    <scope>NUCLEOTIDE SEQUENCE [LARGE SCALE GENOMIC DNA]</scope>
    <source>
        <strain evidence="5 6">DSM 28102</strain>
    </source>
</reference>
<dbReference type="GO" id="GO:0003677">
    <property type="term" value="F:DNA binding"/>
    <property type="evidence" value="ECO:0007669"/>
    <property type="project" value="UniProtKB-KW"/>
</dbReference>
<dbReference type="EMBL" id="JBEPLY010000001">
    <property type="protein sequence ID" value="MET3598120.1"/>
    <property type="molecule type" value="Genomic_DNA"/>
</dbReference>
<dbReference type="InterPro" id="IPR036388">
    <property type="entry name" value="WH-like_DNA-bd_sf"/>
</dbReference>
<dbReference type="Pfam" id="PF01638">
    <property type="entry name" value="HxlR"/>
    <property type="match status" value="1"/>
</dbReference>
<keyword evidence="3" id="KW-0804">Transcription</keyword>
<evidence type="ECO:0000313" key="6">
    <source>
        <dbReference type="Proteomes" id="UP001549164"/>
    </source>
</evidence>
<protein>
    <submittedName>
        <fullName evidence="5">DNA-binding HxlR family transcriptional regulator</fullName>
    </submittedName>
</protein>
<keyword evidence="1" id="KW-0805">Transcription regulation</keyword>
<dbReference type="PANTHER" id="PTHR33204:SF39">
    <property type="entry name" value="TRANSCRIPTIONAL REGULATORY PROTEIN"/>
    <property type="match status" value="1"/>
</dbReference>
<accession>A0ABV2I5D3</accession>
<keyword evidence="6" id="KW-1185">Reference proteome</keyword>
<dbReference type="Proteomes" id="UP001549164">
    <property type="component" value="Unassembled WGS sequence"/>
</dbReference>
<dbReference type="PROSITE" id="PS51118">
    <property type="entry name" value="HTH_HXLR"/>
    <property type="match status" value="1"/>
</dbReference>
<evidence type="ECO:0000256" key="3">
    <source>
        <dbReference type="ARBA" id="ARBA00023163"/>
    </source>
</evidence>
<dbReference type="InterPro" id="IPR036390">
    <property type="entry name" value="WH_DNA-bd_sf"/>
</dbReference>
<keyword evidence="2 5" id="KW-0238">DNA-binding</keyword>
<gene>
    <name evidence="5" type="ORF">ABID12_000041</name>
</gene>
<proteinExistence type="predicted"/>
<feature type="domain" description="HTH hxlR-type" evidence="4">
    <location>
        <begin position="8"/>
        <end position="113"/>
    </location>
</feature>
<dbReference type="RefSeq" id="WP_106309341.1">
    <property type="nucleotide sequence ID" value="NZ_JBEPLY010000001.1"/>
</dbReference>
<sequence length="124" mass="14003">MDQRVEQCPQFNAGCMSREILDQISGKWSIMTLTVLSYGPHRFNAIRKRLEGVSQKALTDTLRRLERNGLVRRHVLATSPVGVEYELTALGASVKALYCGLYDWVVENGAEIAEARKDFDRKMG</sequence>
<organism evidence="5 6">
    <name type="scientific">Martelella mangrovi</name>
    <dbReference type="NCBI Taxonomy" id="1397477"/>
    <lineage>
        <taxon>Bacteria</taxon>
        <taxon>Pseudomonadati</taxon>
        <taxon>Pseudomonadota</taxon>
        <taxon>Alphaproteobacteria</taxon>
        <taxon>Hyphomicrobiales</taxon>
        <taxon>Aurantimonadaceae</taxon>
        <taxon>Martelella</taxon>
    </lineage>
</organism>
<dbReference type="SUPFAM" id="SSF46785">
    <property type="entry name" value="Winged helix' DNA-binding domain"/>
    <property type="match status" value="1"/>
</dbReference>
<name>A0ABV2I5D3_9HYPH</name>
<dbReference type="InterPro" id="IPR002577">
    <property type="entry name" value="HTH_HxlR"/>
</dbReference>